<dbReference type="Pfam" id="PF06985">
    <property type="entry name" value="HET"/>
    <property type="match status" value="1"/>
</dbReference>
<feature type="domain" description="Heterokaryon incompatibility" evidence="1">
    <location>
        <begin position="1"/>
        <end position="84"/>
    </location>
</feature>
<organism evidence="2 3">
    <name type="scientific">Immersiella caudata</name>
    <dbReference type="NCBI Taxonomy" id="314043"/>
    <lineage>
        <taxon>Eukaryota</taxon>
        <taxon>Fungi</taxon>
        <taxon>Dikarya</taxon>
        <taxon>Ascomycota</taxon>
        <taxon>Pezizomycotina</taxon>
        <taxon>Sordariomycetes</taxon>
        <taxon>Sordariomycetidae</taxon>
        <taxon>Sordariales</taxon>
        <taxon>Lasiosphaeriaceae</taxon>
        <taxon>Immersiella</taxon>
    </lineage>
</organism>
<protein>
    <recommendedName>
        <fullName evidence="1">Heterokaryon incompatibility domain-containing protein</fullName>
    </recommendedName>
</protein>
<dbReference type="PANTHER" id="PTHR24148:SF73">
    <property type="entry name" value="HET DOMAIN PROTEIN (AFU_ORTHOLOGUE AFUA_8G01020)"/>
    <property type="match status" value="1"/>
</dbReference>
<name>A0AA40BUV9_9PEZI</name>
<evidence type="ECO:0000313" key="2">
    <source>
        <dbReference type="EMBL" id="KAK0614450.1"/>
    </source>
</evidence>
<dbReference type="EMBL" id="JAULSU010000006">
    <property type="protein sequence ID" value="KAK0614450.1"/>
    <property type="molecule type" value="Genomic_DNA"/>
</dbReference>
<keyword evidence="3" id="KW-1185">Reference proteome</keyword>
<proteinExistence type="predicted"/>
<comment type="caution">
    <text evidence="2">The sequence shown here is derived from an EMBL/GenBank/DDBJ whole genome shotgun (WGS) entry which is preliminary data.</text>
</comment>
<evidence type="ECO:0000313" key="3">
    <source>
        <dbReference type="Proteomes" id="UP001175000"/>
    </source>
</evidence>
<dbReference type="Proteomes" id="UP001175000">
    <property type="component" value="Unassembled WGS sequence"/>
</dbReference>
<evidence type="ECO:0000259" key="1">
    <source>
        <dbReference type="Pfam" id="PF06985"/>
    </source>
</evidence>
<dbReference type="PANTHER" id="PTHR24148">
    <property type="entry name" value="ANKYRIN REPEAT DOMAIN-CONTAINING PROTEIN 39 HOMOLOG-RELATED"/>
    <property type="match status" value="1"/>
</dbReference>
<reference evidence="2" key="1">
    <citation type="submission" date="2023-06" db="EMBL/GenBank/DDBJ databases">
        <title>Genome-scale phylogeny and comparative genomics of the fungal order Sordariales.</title>
        <authorList>
            <consortium name="Lawrence Berkeley National Laboratory"/>
            <person name="Hensen N."/>
            <person name="Bonometti L."/>
            <person name="Westerberg I."/>
            <person name="Brannstrom I.O."/>
            <person name="Guillou S."/>
            <person name="Cros-Aarteil S."/>
            <person name="Calhoun S."/>
            <person name="Haridas S."/>
            <person name="Kuo A."/>
            <person name="Mondo S."/>
            <person name="Pangilinan J."/>
            <person name="Riley R."/>
            <person name="Labutti K."/>
            <person name="Andreopoulos B."/>
            <person name="Lipzen A."/>
            <person name="Chen C."/>
            <person name="Yanf M."/>
            <person name="Daum C."/>
            <person name="Ng V."/>
            <person name="Clum A."/>
            <person name="Steindorff A."/>
            <person name="Ohm R."/>
            <person name="Martin F."/>
            <person name="Silar P."/>
            <person name="Natvig D."/>
            <person name="Lalanne C."/>
            <person name="Gautier V."/>
            <person name="Ament-Velasquez S.L."/>
            <person name="Kruys A."/>
            <person name="Hutchinson M.I."/>
            <person name="Powell A.J."/>
            <person name="Barry K."/>
            <person name="Miller A.N."/>
            <person name="Grigoriev I.V."/>
            <person name="Debuchy R."/>
            <person name="Gladieux P."/>
            <person name="Thoren M.H."/>
            <person name="Johannesson H."/>
        </authorList>
    </citation>
    <scope>NUCLEOTIDE SEQUENCE</scope>
    <source>
        <strain evidence="2">CBS 606.72</strain>
    </source>
</reference>
<dbReference type="InterPro" id="IPR010730">
    <property type="entry name" value="HET"/>
</dbReference>
<dbReference type="AlphaFoldDB" id="A0AA40BUV9"/>
<sequence length="445" mass="50333">MGKIYSSAQKTIIWLGPGQETDKSTFRRARFGALLYRTKEHLPNRLDGIFRKTFHPFTSKPSHLSAFQPLCANPWFSRIWTLQECFLGRHPTLQSDHLQLSLSDFAEYWLFLDITQGSPFAKATPHCFSRISSLIITTHFRSLAGTITKHRKEPLVTDVRAHVDNWWSFRKALPYFLHQAAFANTATDPRDKVYALLPILSRFLPEFSAFPADYTAPVAHVYESFTRFLVSQTHRLGFFDLLYPKTPSVQGLPPWVLDVGGDTSGSLFVLVGGAMCFYAAGESEVDIPLFEASPPGELHLRGARFSRVAIISEEIPKEMDLMIDVATKYIGWLWETLPSTMPGEERARVGAELLVIVKNKPVMDRLKEGGRFYLTEGWNVGISQFEIAEGDEVVVMAGGDLPLVLRRWEDGKSVFMGPTVVMGTHDGEFWGRERLVEELDAWEVV</sequence>
<accession>A0AA40BUV9</accession>
<dbReference type="InterPro" id="IPR052895">
    <property type="entry name" value="HetReg/Transcr_Mod"/>
</dbReference>
<gene>
    <name evidence="2" type="ORF">B0T14DRAFT_570386</name>
</gene>